<feature type="compositionally biased region" description="Basic and acidic residues" evidence="2">
    <location>
        <begin position="676"/>
        <end position="686"/>
    </location>
</feature>
<accession>A0A2B7ZDD7</accession>
<feature type="region of interest" description="Disordered" evidence="2">
    <location>
        <begin position="675"/>
        <end position="704"/>
    </location>
</feature>
<feature type="compositionally biased region" description="Basic and acidic residues" evidence="2">
    <location>
        <begin position="495"/>
        <end position="517"/>
    </location>
</feature>
<dbReference type="EMBL" id="PDND01000130">
    <property type="protein sequence ID" value="PGH31370.1"/>
    <property type="molecule type" value="Genomic_DNA"/>
</dbReference>
<gene>
    <name evidence="4" type="ORF">GX50_05850</name>
</gene>
<feature type="region of interest" description="Disordered" evidence="2">
    <location>
        <begin position="547"/>
        <end position="601"/>
    </location>
</feature>
<feature type="region of interest" description="Disordered" evidence="2">
    <location>
        <begin position="476"/>
        <end position="517"/>
    </location>
</feature>
<organism evidence="4 5">
    <name type="scientific">[Emmonsia] crescens</name>
    <dbReference type="NCBI Taxonomy" id="73230"/>
    <lineage>
        <taxon>Eukaryota</taxon>
        <taxon>Fungi</taxon>
        <taxon>Dikarya</taxon>
        <taxon>Ascomycota</taxon>
        <taxon>Pezizomycotina</taxon>
        <taxon>Eurotiomycetes</taxon>
        <taxon>Eurotiomycetidae</taxon>
        <taxon>Onygenales</taxon>
        <taxon>Ajellomycetaceae</taxon>
        <taxon>Emergomyces</taxon>
    </lineage>
</organism>
<feature type="compositionally biased region" description="Basic and acidic residues" evidence="2">
    <location>
        <begin position="581"/>
        <end position="601"/>
    </location>
</feature>
<keyword evidence="5" id="KW-1185">Reference proteome</keyword>
<keyword evidence="3" id="KW-0472">Membrane</keyword>
<comment type="caution">
    <text evidence="4">The sequence shown here is derived from an EMBL/GenBank/DDBJ whole genome shotgun (WGS) entry which is preliminary data.</text>
</comment>
<protein>
    <submittedName>
        <fullName evidence="4">Uncharacterized protein</fullName>
    </submittedName>
</protein>
<evidence type="ECO:0000256" key="2">
    <source>
        <dbReference type="SAM" id="MobiDB-lite"/>
    </source>
</evidence>
<evidence type="ECO:0000256" key="3">
    <source>
        <dbReference type="SAM" id="Phobius"/>
    </source>
</evidence>
<evidence type="ECO:0000256" key="1">
    <source>
        <dbReference type="SAM" id="Coils"/>
    </source>
</evidence>
<feature type="transmembrane region" description="Helical" evidence="3">
    <location>
        <begin position="177"/>
        <end position="193"/>
    </location>
</feature>
<feature type="region of interest" description="Disordered" evidence="2">
    <location>
        <begin position="1"/>
        <end position="55"/>
    </location>
</feature>
<reference evidence="4 5" key="1">
    <citation type="submission" date="2017-10" db="EMBL/GenBank/DDBJ databases">
        <title>Comparative genomics in systemic dimorphic fungi from Ajellomycetaceae.</title>
        <authorList>
            <person name="Munoz J.F."/>
            <person name="Mcewen J.G."/>
            <person name="Clay O.K."/>
            <person name="Cuomo C.A."/>
        </authorList>
    </citation>
    <scope>NUCLEOTIDE SEQUENCE [LARGE SCALE GENOMIC DNA]</scope>
    <source>
        <strain evidence="4 5">UAMH4076</strain>
    </source>
</reference>
<dbReference type="STRING" id="73230.A0A2B7ZDD7"/>
<dbReference type="Proteomes" id="UP000226031">
    <property type="component" value="Unassembled WGS sequence"/>
</dbReference>
<proteinExistence type="predicted"/>
<feature type="compositionally biased region" description="Basic and acidic residues" evidence="2">
    <location>
        <begin position="695"/>
        <end position="704"/>
    </location>
</feature>
<name>A0A2B7ZDD7_9EURO</name>
<dbReference type="AlphaFoldDB" id="A0A2B7ZDD7"/>
<feature type="region of interest" description="Disordered" evidence="2">
    <location>
        <begin position="411"/>
        <end position="450"/>
    </location>
</feature>
<feature type="compositionally biased region" description="Polar residues" evidence="2">
    <location>
        <begin position="418"/>
        <end position="427"/>
    </location>
</feature>
<keyword evidence="1" id="KW-0175">Coiled coil</keyword>
<feature type="coiled-coil region" evidence="1">
    <location>
        <begin position="55"/>
        <end position="96"/>
    </location>
</feature>
<sequence>MDSEKVTSEKSAGGQKGQKRKAKQEEVRTSSRGLKKACKEEQPSEPAKTPRAGSKLALQNDLQNARNTIGTLQTKCYRLDQEILSLKKQHKEFEKEVLGMREARGVERMDDGEIRTLFDDLMHRYRAWAQEYSPRGPVDLSAFEDDKLPIDEEENNMMHAILSGAYSSLEVIRYGKYIFLNTLLIHFACWFVIDNPLFFLQREFSDRRFGYPQEFLSELSQALPEHKKDEWIGCTLRMLFPNRQDHCHTNFAANNRIIGQTANFYERLAFRFLVIAAPLLKPLSVGVASDRFQSLLNIMTTTGDLVLRLRQQNYNVKSLSHDSSTFRNHCFSRESQIMEPHSAMRLRPDDSSLDGSEIDFVIQPAILAYWFDEDSREKREKFWTKAVVWAGGWEQINAERADNGQRVGVVGGKGEPGFTQQDGSNSACELPTPTEHPHNVNDTLPSLSSHTMVSLPGMEGLQVPSAAAALYSNESCEMPVNDPEGLDTQGSSVETHPDPPRSDQTSDPRVKKEEAVDHPVGMLDGILSNIGSEIRLICNNVEDWIESSQSDSKPNDSELGYTPQERNESDDELAVGLPCREANKSKKEKSQFAKGGYEGHHMSKSTLIEEFSGTTNSPRGVPIGHYSAFPHPLGITPKDEPQYTNDYQNNTCSGQNQRASSFLSLQPALPQFRRFSYNDDRGRDNGPRGNAYAHSAEEYAKEMI</sequence>
<keyword evidence="3" id="KW-1133">Transmembrane helix</keyword>
<evidence type="ECO:0000313" key="5">
    <source>
        <dbReference type="Proteomes" id="UP000226031"/>
    </source>
</evidence>
<evidence type="ECO:0000313" key="4">
    <source>
        <dbReference type="EMBL" id="PGH31370.1"/>
    </source>
</evidence>
<dbReference type="VEuPathDB" id="FungiDB:EMCG_09695"/>
<feature type="compositionally biased region" description="Polar residues" evidence="2">
    <location>
        <begin position="440"/>
        <end position="450"/>
    </location>
</feature>
<keyword evidence="3" id="KW-0812">Transmembrane</keyword>